<reference evidence="4 5" key="1">
    <citation type="submission" date="2017-04" db="EMBL/GenBank/DDBJ databases">
        <title>Genome sequencing of [Candida] sorbophila.</title>
        <authorList>
            <person name="Ahn J.O."/>
        </authorList>
    </citation>
    <scope>NUCLEOTIDE SEQUENCE [LARGE SCALE GENOMIC DNA]</scope>
    <source>
        <strain evidence="4 5">DS02</strain>
    </source>
</reference>
<accession>A0A2T0FDU7</accession>
<sequence length="126" mass="14448">MSLPPALQELANELNKQKQDLQQTVGERQRLETQLQESKIVKLEFDQLDDEAKIFKMIGPVLVPQDKAEADSNVSKRMDFIQKQIASVEDRIKTLQTSLQEKQAELQLKAQELQQQMQQQQQAASS</sequence>
<dbReference type="InterPro" id="IPR009053">
    <property type="entry name" value="Prefoldin"/>
</dbReference>
<comment type="similarity">
    <text evidence="1">Belongs to the prefoldin subunit beta family.</text>
</comment>
<evidence type="ECO:0000313" key="5">
    <source>
        <dbReference type="Proteomes" id="UP000238350"/>
    </source>
</evidence>
<feature type="coiled-coil region" evidence="3">
    <location>
        <begin position="7"/>
        <end position="34"/>
    </location>
</feature>
<dbReference type="PANTHER" id="PTHR21431:SF0">
    <property type="entry name" value="PREFOLDIN SUBUNIT 6"/>
    <property type="match status" value="1"/>
</dbReference>
<dbReference type="RefSeq" id="XP_024663055.1">
    <property type="nucleotide sequence ID" value="XM_024807287.1"/>
</dbReference>
<gene>
    <name evidence="4" type="ORF">B9G98_00729</name>
</gene>
<comment type="caution">
    <text evidence="4">The sequence shown here is derived from an EMBL/GenBank/DDBJ whole genome shotgun (WGS) entry which is preliminary data.</text>
</comment>
<organism evidence="4 5">
    <name type="scientific">Wickerhamiella sorbophila</name>
    <dbReference type="NCBI Taxonomy" id="45607"/>
    <lineage>
        <taxon>Eukaryota</taxon>
        <taxon>Fungi</taxon>
        <taxon>Dikarya</taxon>
        <taxon>Ascomycota</taxon>
        <taxon>Saccharomycotina</taxon>
        <taxon>Dipodascomycetes</taxon>
        <taxon>Dipodascales</taxon>
        <taxon>Trichomonascaceae</taxon>
        <taxon>Wickerhamiella</taxon>
    </lineage>
</organism>
<dbReference type="Proteomes" id="UP000238350">
    <property type="component" value="Unassembled WGS sequence"/>
</dbReference>
<dbReference type="AlphaFoldDB" id="A0A2T0FDU7"/>
<dbReference type="GO" id="GO:0005737">
    <property type="term" value="C:cytoplasm"/>
    <property type="evidence" value="ECO:0007669"/>
    <property type="project" value="TreeGrafter"/>
</dbReference>
<dbReference type="SUPFAM" id="SSF46579">
    <property type="entry name" value="Prefoldin"/>
    <property type="match status" value="1"/>
</dbReference>
<name>A0A2T0FDU7_9ASCO</name>
<dbReference type="GO" id="GO:0051087">
    <property type="term" value="F:protein-folding chaperone binding"/>
    <property type="evidence" value="ECO:0007669"/>
    <property type="project" value="TreeGrafter"/>
</dbReference>
<dbReference type="GO" id="GO:0006457">
    <property type="term" value="P:protein folding"/>
    <property type="evidence" value="ECO:0007669"/>
    <property type="project" value="InterPro"/>
</dbReference>
<dbReference type="GO" id="GO:0051131">
    <property type="term" value="P:chaperone-mediated protein complex assembly"/>
    <property type="evidence" value="ECO:0007669"/>
    <property type="project" value="TreeGrafter"/>
</dbReference>
<evidence type="ECO:0000256" key="1">
    <source>
        <dbReference type="ARBA" id="ARBA00008045"/>
    </source>
</evidence>
<dbReference type="FunFam" id="1.10.287.370:FF:000003">
    <property type="entry name" value="Prefoldin subunit 6"/>
    <property type="match status" value="1"/>
</dbReference>
<proteinExistence type="inferred from homology"/>
<dbReference type="Gene3D" id="1.10.287.370">
    <property type="match status" value="1"/>
</dbReference>
<evidence type="ECO:0000256" key="3">
    <source>
        <dbReference type="SAM" id="Coils"/>
    </source>
</evidence>
<dbReference type="GO" id="GO:0016272">
    <property type="term" value="C:prefoldin complex"/>
    <property type="evidence" value="ECO:0007669"/>
    <property type="project" value="InterPro"/>
</dbReference>
<dbReference type="PANTHER" id="PTHR21431">
    <property type="entry name" value="PREFOLDIN SUBUNIT 6"/>
    <property type="match status" value="1"/>
</dbReference>
<dbReference type="GO" id="GO:0051082">
    <property type="term" value="F:unfolded protein binding"/>
    <property type="evidence" value="ECO:0007669"/>
    <property type="project" value="InterPro"/>
</dbReference>
<dbReference type="OrthoDB" id="248120at2759"/>
<protein>
    <submittedName>
        <fullName evidence="4">Prefoldin subunit 6</fullName>
    </submittedName>
</protein>
<feature type="coiled-coil region" evidence="3">
    <location>
        <begin position="78"/>
        <end position="123"/>
    </location>
</feature>
<dbReference type="EMBL" id="NDIQ01000001">
    <property type="protein sequence ID" value="PRT53109.1"/>
    <property type="molecule type" value="Genomic_DNA"/>
</dbReference>
<dbReference type="STRING" id="45607.A0A2T0FDU7"/>
<keyword evidence="2" id="KW-0143">Chaperone</keyword>
<evidence type="ECO:0000313" key="4">
    <source>
        <dbReference type="EMBL" id="PRT53109.1"/>
    </source>
</evidence>
<dbReference type="Pfam" id="PF01920">
    <property type="entry name" value="Prefoldin_2"/>
    <property type="match status" value="1"/>
</dbReference>
<dbReference type="GeneID" id="36514478"/>
<keyword evidence="5" id="KW-1185">Reference proteome</keyword>
<dbReference type="InterPro" id="IPR002777">
    <property type="entry name" value="PFD_beta-like"/>
</dbReference>
<keyword evidence="3" id="KW-0175">Coiled coil</keyword>
<evidence type="ECO:0000256" key="2">
    <source>
        <dbReference type="ARBA" id="ARBA00023186"/>
    </source>
</evidence>
<dbReference type="CDD" id="cd23161">
    <property type="entry name" value="Prefoldin_6"/>
    <property type="match status" value="1"/>
</dbReference>